<dbReference type="Gene3D" id="1.10.10.60">
    <property type="entry name" value="Homeodomain-like"/>
    <property type="match status" value="1"/>
</dbReference>
<dbReference type="Pfam" id="PF16282">
    <property type="entry name" value="SANT_DAMP1_like"/>
    <property type="match status" value="1"/>
</dbReference>
<feature type="domain" description="DAMP1 SANT/Myb-like" evidence="8">
    <location>
        <begin position="126"/>
        <end position="179"/>
    </location>
</feature>
<keyword evidence="11" id="KW-1185">Reference proteome</keyword>
<proteinExistence type="predicted"/>
<sequence length="406" mass="46926">MSSDAKDILGSLVVPSSLQKEPKRTKKRKRPDGMSNEVFGLLNFSENDPVTLVPTHAANGGYKERPKLWRKQCREWELKECPVPGRKDSFKIKTWVPKNSDDSKLPDFNLNKITIPRNNKIAQCDGTWTKDETEYMLDLCEMFDCRFIIVADRYEWKIDGNRVERSVEDIKERYYKVTDHTITLGDDIKRTYVYDADHERRRKEQLSLFYRRCRKDADDQDRLVEERKRIEQKRKLKEKKEADKKAKKTQAIAKIPKSSSGRASPQVFDEDEIGLKAPDFGIKFPELKPGVSLRSKIMILPASGRKRRTEIIETAIKEFGISTHPIPTEEVTTRFNKLRSDILKLHDVRQAFQHTECELVALIKKFNETCPGSSLPKGVESIETLSETLKRSLSSPTNAPSKKHKS</sequence>
<dbReference type="PANTHER" id="PTHR12855:SF10">
    <property type="entry name" value="DNA METHYLTRANSFERASE 1-ASSOCIATED PROTEIN 1"/>
    <property type="match status" value="1"/>
</dbReference>
<dbReference type="EMBL" id="FN654802">
    <property type="protein sequence ID" value="CBY36575.1"/>
    <property type="molecule type" value="Genomic_DNA"/>
</dbReference>
<feature type="region of interest" description="Disordered" evidence="6">
    <location>
        <begin position="1"/>
        <end position="36"/>
    </location>
</feature>
<feature type="compositionally biased region" description="Polar residues" evidence="6">
    <location>
        <begin position="387"/>
        <end position="400"/>
    </location>
</feature>
<feature type="region of interest" description="Disordered" evidence="6">
    <location>
        <begin position="234"/>
        <end position="267"/>
    </location>
</feature>
<evidence type="ECO:0000313" key="9">
    <source>
        <dbReference type="EMBL" id="CBY24804.1"/>
    </source>
</evidence>
<dbReference type="GO" id="GO:0006281">
    <property type="term" value="P:DNA repair"/>
    <property type="evidence" value="ECO:0007669"/>
    <property type="project" value="InterPro"/>
</dbReference>
<dbReference type="Pfam" id="PF05499">
    <property type="entry name" value="DMAP1"/>
    <property type="match status" value="1"/>
</dbReference>
<dbReference type="InParanoid" id="E4XK28"/>
<evidence type="ECO:0000256" key="4">
    <source>
        <dbReference type="ARBA" id="ARBA00023163"/>
    </source>
</evidence>
<dbReference type="Proteomes" id="UP000001307">
    <property type="component" value="Unassembled WGS sequence"/>
</dbReference>
<dbReference type="InterPro" id="IPR027109">
    <property type="entry name" value="Swc4/Dmap1"/>
</dbReference>
<dbReference type="GO" id="GO:0006338">
    <property type="term" value="P:chromatin remodeling"/>
    <property type="evidence" value="ECO:0007669"/>
    <property type="project" value="InterPro"/>
</dbReference>
<dbReference type="Proteomes" id="UP000011014">
    <property type="component" value="Unassembled WGS sequence"/>
</dbReference>
<evidence type="ECO:0000259" key="7">
    <source>
        <dbReference type="Pfam" id="PF05499"/>
    </source>
</evidence>
<dbReference type="GO" id="GO:0035267">
    <property type="term" value="C:NuA4 histone acetyltransferase complex"/>
    <property type="evidence" value="ECO:0007669"/>
    <property type="project" value="InterPro"/>
</dbReference>
<keyword evidence="4" id="KW-0804">Transcription</keyword>
<evidence type="ECO:0000256" key="5">
    <source>
        <dbReference type="ARBA" id="ARBA00023242"/>
    </source>
</evidence>
<dbReference type="AlphaFoldDB" id="E4XK28"/>
<evidence type="ECO:0000313" key="10">
    <source>
        <dbReference type="EMBL" id="CBY36575.1"/>
    </source>
</evidence>
<evidence type="ECO:0000313" key="11">
    <source>
        <dbReference type="Proteomes" id="UP000001307"/>
    </source>
</evidence>
<feature type="domain" description="DNA methyltransferase 1-associated 1" evidence="7">
    <location>
        <begin position="221"/>
        <end position="374"/>
    </location>
</feature>
<dbReference type="OrthoDB" id="19740at2759"/>
<protein>
    <recommendedName>
        <fullName evidence="12">Myb-like domain-containing protein</fullName>
    </recommendedName>
</protein>
<organism evidence="9">
    <name type="scientific">Oikopleura dioica</name>
    <name type="common">Tunicate</name>
    <dbReference type="NCBI Taxonomy" id="34765"/>
    <lineage>
        <taxon>Eukaryota</taxon>
        <taxon>Metazoa</taxon>
        <taxon>Chordata</taxon>
        <taxon>Tunicata</taxon>
        <taxon>Appendicularia</taxon>
        <taxon>Copelata</taxon>
        <taxon>Oikopleuridae</taxon>
        <taxon>Oikopleura</taxon>
    </lineage>
</organism>
<keyword evidence="5" id="KW-0539">Nucleus</keyword>
<evidence type="ECO:0000256" key="3">
    <source>
        <dbReference type="ARBA" id="ARBA00023015"/>
    </source>
</evidence>
<reference evidence="9" key="1">
    <citation type="journal article" date="2010" name="Science">
        <title>Plasticity of animal genome architecture unmasked by rapid evolution of a pelagic tunicate.</title>
        <authorList>
            <person name="Denoeud F."/>
            <person name="Henriet S."/>
            <person name="Mungpakdee S."/>
            <person name="Aury J.M."/>
            <person name="Da Silva C."/>
            <person name="Brinkmann H."/>
            <person name="Mikhaleva J."/>
            <person name="Olsen L.C."/>
            <person name="Jubin C."/>
            <person name="Canestro C."/>
            <person name="Bouquet J.M."/>
            <person name="Danks G."/>
            <person name="Poulain J."/>
            <person name="Campsteijn C."/>
            <person name="Adamski M."/>
            <person name="Cross I."/>
            <person name="Yadetie F."/>
            <person name="Muffato M."/>
            <person name="Louis A."/>
            <person name="Butcher S."/>
            <person name="Tsagkogeorga G."/>
            <person name="Konrad A."/>
            <person name="Singh S."/>
            <person name="Jensen M.F."/>
            <person name="Cong E.H."/>
            <person name="Eikeseth-Otteraa H."/>
            <person name="Noel B."/>
            <person name="Anthouard V."/>
            <person name="Porcel B.M."/>
            <person name="Kachouri-Lafond R."/>
            <person name="Nishino A."/>
            <person name="Ugolini M."/>
            <person name="Chourrout P."/>
            <person name="Nishida H."/>
            <person name="Aasland R."/>
            <person name="Huzurbazar S."/>
            <person name="Westhof E."/>
            <person name="Delsuc F."/>
            <person name="Lehrach H."/>
            <person name="Reinhardt R."/>
            <person name="Weissenbach J."/>
            <person name="Roy S.W."/>
            <person name="Artiguenave F."/>
            <person name="Postlethwait J.H."/>
            <person name="Manak J.R."/>
            <person name="Thompson E.M."/>
            <person name="Jaillon O."/>
            <person name="Du Pasquier L."/>
            <person name="Boudinot P."/>
            <person name="Liberles D.A."/>
            <person name="Volff J.N."/>
            <person name="Philippe H."/>
            <person name="Lenhard B."/>
            <person name="Roest Crollius H."/>
            <person name="Wincker P."/>
            <person name="Chourrout D."/>
        </authorList>
    </citation>
    <scope>NUCLEOTIDE SEQUENCE [LARGE SCALE GENOMIC DNA]</scope>
</reference>
<accession>E4XK28</accession>
<dbReference type="InterPro" id="IPR032563">
    <property type="entry name" value="DAMP1_SANT-like"/>
</dbReference>
<dbReference type="PANTHER" id="PTHR12855">
    <property type="entry name" value="DNA METHYLTRANSFERASE 1-ASSOCIATED PROTEIN 1 FAMILY MEMBER"/>
    <property type="match status" value="1"/>
</dbReference>
<evidence type="ECO:0000256" key="1">
    <source>
        <dbReference type="ARBA" id="ARBA00004123"/>
    </source>
</evidence>
<dbReference type="GO" id="GO:0000812">
    <property type="term" value="C:Swr1 complex"/>
    <property type="evidence" value="ECO:0007669"/>
    <property type="project" value="TreeGrafter"/>
</dbReference>
<keyword evidence="3" id="KW-0805">Transcription regulation</keyword>
<evidence type="ECO:0000259" key="8">
    <source>
        <dbReference type="Pfam" id="PF16282"/>
    </source>
</evidence>
<comment type="subcellular location">
    <subcellularLocation>
        <location evidence="1">Nucleus</location>
    </subcellularLocation>
</comment>
<dbReference type="GO" id="GO:0000122">
    <property type="term" value="P:negative regulation of transcription by RNA polymerase II"/>
    <property type="evidence" value="ECO:0007669"/>
    <property type="project" value="TreeGrafter"/>
</dbReference>
<feature type="region of interest" description="Disordered" evidence="6">
    <location>
        <begin position="387"/>
        <end position="406"/>
    </location>
</feature>
<evidence type="ECO:0000256" key="6">
    <source>
        <dbReference type="SAM" id="MobiDB-lite"/>
    </source>
</evidence>
<evidence type="ECO:0000256" key="2">
    <source>
        <dbReference type="ARBA" id="ARBA00022853"/>
    </source>
</evidence>
<dbReference type="EMBL" id="FN653063">
    <property type="protein sequence ID" value="CBY24804.1"/>
    <property type="molecule type" value="Genomic_DNA"/>
</dbReference>
<dbReference type="GO" id="GO:0003714">
    <property type="term" value="F:transcription corepressor activity"/>
    <property type="evidence" value="ECO:0007669"/>
    <property type="project" value="TreeGrafter"/>
</dbReference>
<evidence type="ECO:0008006" key="12">
    <source>
        <dbReference type="Google" id="ProtNLM"/>
    </source>
</evidence>
<gene>
    <name evidence="9" type="ORF">GSOID_T00012977001</name>
    <name evidence="10" type="ORF">GSOID_T00029589001</name>
</gene>
<dbReference type="InterPro" id="IPR008468">
    <property type="entry name" value="DMAP1"/>
</dbReference>
<name>E4XK28_OIKDI</name>
<keyword evidence="2" id="KW-0156">Chromatin regulator</keyword>